<dbReference type="GO" id="GO:0016787">
    <property type="term" value="F:hydrolase activity"/>
    <property type="evidence" value="ECO:0007669"/>
    <property type="project" value="UniProtKB-KW"/>
</dbReference>
<keyword evidence="9" id="KW-1185">Reference proteome</keyword>
<sequence>MACSFAPHLHSLPWSSPAKPLWPSLARPNCTASSSSNRTLDSLSISASLSSASVVHIDVETMNDTPSTLRELCKGHMPTTCSSGKAEEVGFITPTHVQRETLPVLFSGRDCVVHAQTGSGKTLAYLLLIFSVVNPQNSSVRRVDLPETTHIYNFDIPKKGHNRRTCNQIK</sequence>
<evidence type="ECO:0000313" key="8">
    <source>
        <dbReference type="EMBL" id="KAL3632447.1"/>
    </source>
</evidence>
<dbReference type="EMBL" id="JAVIJP010000032">
    <property type="protein sequence ID" value="KAL3632447.1"/>
    <property type="molecule type" value="Genomic_DNA"/>
</dbReference>
<dbReference type="InterPro" id="IPR050547">
    <property type="entry name" value="DEAD_box_RNA_helicases"/>
</dbReference>
<comment type="caution">
    <text evidence="8">The sequence shown here is derived from an EMBL/GenBank/DDBJ whole genome shotgun (WGS) entry which is preliminary data.</text>
</comment>
<accession>A0ABD3CV56</accession>
<keyword evidence="3" id="KW-0378">Hydrolase</keyword>
<feature type="domain" description="DEAD/DEAH-box helicase" evidence="7">
    <location>
        <begin position="95"/>
        <end position="137"/>
    </location>
</feature>
<dbReference type="Pfam" id="PF00270">
    <property type="entry name" value="DEAD"/>
    <property type="match status" value="1"/>
</dbReference>
<dbReference type="SUPFAM" id="SSF52540">
    <property type="entry name" value="P-loop containing nucleoside triphosphate hydrolases"/>
    <property type="match status" value="1"/>
</dbReference>
<dbReference type="Gene3D" id="3.40.50.300">
    <property type="entry name" value="P-loop containing nucleotide triphosphate hydrolases"/>
    <property type="match status" value="1"/>
</dbReference>
<dbReference type="EC" id="3.6.4.13" evidence="1"/>
<evidence type="ECO:0000256" key="1">
    <source>
        <dbReference type="ARBA" id="ARBA00012552"/>
    </source>
</evidence>
<keyword evidence="2" id="KW-0547">Nucleotide-binding</keyword>
<gene>
    <name evidence="8" type="ORF">CASFOL_025431</name>
</gene>
<proteinExistence type="predicted"/>
<evidence type="ECO:0000256" key="6">
    <source>
        <dbReference type="ARBA" id="ARBA00047984"/>
    </source>
</evidence>
<dbReference type="InterPro" id="IPR027417">
    <property type="entry name" value="P-loop_NTPase"/>
</dbReference>
<dbReference type="GO" id="GO:0005524">
    <property type="term" value="F:ATP binding"/>
    <property type="evidence" value="ECO:0007669"/>
    <property type="project" value="UniProtKB-KW"/>
</dbReference>
<name>A0ABD3CV56_9LAMI</name>
<evidence type="ECO:0000259" key="7">
    <source>
        <dbReference type="Pfam" id="PF00270"/>
    </source>
</evidence>
<dbReference type="Proteomes" id="UP001632038">
    <property type="component" value="Unassembled WGS sequence"/>
</dbReference>
<dbReference type="PANTHER" id="PTHR47963:SF10">
    <property type="entry name" value="ATP-DEPENDENT RNA HELICASE DDX6_DHH1"/>
    <property type="match status" value="1"/>
</dbReference>
<organism evidence="8 9">
    <name type="scientific">Castilleja foliolosa</name>
    <dbReference type="NCBI Taxonomy" id="1961234"/>
    <lineage>
        <taxon>Eukaryota</taxon>
        <taxon>Viridiplantae</taxon>
        <taxon>Streptophyta</taxon>
        <taxon>Embryophyta</taxon>
        <taxon>Tracheophyta</taxon>
        <taxon>Spermatophyta</taxon>
        <taxon>Magnoliopsida</taxon>
        <taxon>eudicotyledons</taxon>
        <taxon>Gunneridae</taxon>
        <taxon>Pentapetalae</taxon>
        <taxon>asterids</taxon>
        <taxon>lamiids</taxon>
        <taxon>Lamiales</taxon>
        <taxon>Orobanchaceae</taxon>
        <taxon>Pedicularideae</taxon>
        <taxon>Castillejinae</taxon>
        <taxon>Castilleja</taxon>
    </lineage>
</organism>
<keyword evidence="4" id="KW-0347">Helicase</keyword>
<reference evidence="9" key="1">
    <citation type="journal article" date="2024" name="IScience">
        <title>Strigolactones Initiate the Formation of Haustorium-like Structures in Castilleja.</title>
        <authorList>
            <person name="Buerger M."/>
            <person name="Peterson D."/>
            <person name="Chory J."/>
        </authorList>
    </citation>
    <scope>NUCLEOTIDE SEQUENCE [LARGE SCALE GENOMIC DNA]</scope>
</reference>
<dbReference type="GO" id="GO:0003724">
    <property type="term" value="F:RNA helicase activity"/>
    <property type="evidence" value="ECO:0007669"/>
    <property type="project" value="UniProtKB-EC"/>
</dbReference>
<dbReference type="PANTHER" id="PTHR47963">
    <property type="entry name" value="DEAD-BOX ATP-DEPENDENT RNA HELICASE 47, MITOCHONDRIAL"/>
    <property type="match status" value="1"/>
</dbReference>
<keyword evidence="5" id="KW-0067">ATP-binding</keyword>
<comment type="catalytic activity">
    <reaction evidence="6">
        <text>ATP + H2O = ADP + phosphate + H(+)</text>
        <dbReference type="Rhea" id="RHEA:13065"/>
        <dbReference type="ChEBI" id="CHEBI:15377"/>
        <dbReference type="ChEBI" id="CHEBI:15378"/>
        <dbReference type="ChEBI" id="CHEBI:30616"/>
        <dbReference type="ChEBI" id="CHEBI:43474"/>
        <dbReference type="ChEBI" id="CHEBI:456216"/>
        <dbReference type="EC" id="3.6.4.13"/>
    </reaction>
</comment>
<evidence type="ECO:0000256" key="2">
    <source>
        <dbReference type="ARBA" id="ARBA00022741"/>
    </source>
</evidence>
<evidence type="ECO:0000256" key="4">
    <source>
        <dbReference type="ARBA" id="ARBA00022806"/>
    </source>
</evidence>
<dbReference type="InterPro" id="IPR011545">
    <property type="entry name" value="DEAD/DEAH_box_helicase_dom"/>
</dbReference>
<protein>
    <recommendedName>
        <fullName evidence="1">RNA helicase</fullName>
        <ecNumber evidence="1">3.6.4.13</ecNumber>
    </recommendedName>
</protein>
<dbReference type="AlphaFoldDB" id="A0ABD3CV56"/>
<evidence type="ECO:0000256" key="5">
    <source>
        <dbReference type="ARBA" id="ARBA00022840"/>
    </source>
</evidence>
<evidence type="ECO:0000313" key="9">
    <source>
        <dbReference type="Proteomes" id="UP001632038"/>
    </source>
</evidence>
<evidence type="ECO:0000256" key="3">
    <source>
        <dbReference type="ARBA" id="ARBA00022801"/>
    </source>
</evidence>